<dbReference type="Proteomes" id="UP000264006">
    <property type="component" value="Chromosome"/>
</dbReference>
<dbReference type="OrthoDB" id="7376058at2"/>
<proteinExistence type="predicted"/>
<dbReference type="PANTHER" id="PTHR43105:SF10">
    <property type="entry name" value="NADH-QUINONE OXIDOREDUCTASE SUBUNIT G"/>
    <property type="match status" value="1"/>
</dbReference>
<sequence length="702" mass="75635">MSITVETHCPYCALDCGLKLQVDQGRVTGSTKWKGSPLSRGGLCTKGITAWQQVHHEDRVRTPLVRWDGRLRPATWDEALDAAANGFLKLRDRYGPAVNAVLGGGSLTNEKAYLLGKLARLGLKTPHIDPNGRLCMTSAGAAAMQAFGVDRAMTPLEHLPAADVVVVVGANLPDAFPLIMPLVTRARRRGTKFVVVDPRGSKLVKDDDIHLAVRPGTDTALAAGLLREIAVLGGVDWPFVLERTTGADDAIAATEGWDLERTSLTAGVGITEIARAASWIAGARNGMILHARGVEQQVNGVQGVLSWINIALARGWAGRKGCGVMPMTGQRNGQGGREHGQRCDQLPGYRSIDDPADRAVVAERWGVTPEELPGRGRTYVELLHDAERGAVKGMLVMSANPAVSGPNGARIRRCLDAVEHMVVVDPFMSETARYASVVLPGNTFAEEDGTITTTEGRVVRIDQAVPPIAIRSDLDVIRGLAHRLGVRDKFDFHTGREVFEELKALSAGGIADYSGMDWDALRDKGGVFWPATRDNPDGTEILHTERFGHPDGLARMVPVVPSGPSTLPDADHPLVLTTGRHRDHYLSGNQTRRIPAQADRASAPILEVHPRTAAVMRLVEGEPVEVTSHQATITLRWAPNNRLRRDTVFVAWHWEGVNDLTDDALDPISRIAAVKHTPVAIRPAVTTVGPSVPALRGEAVGA</sequence>
<dbReference type="Pfam" id="PF04879">
    <property type="entry name" value="Molybdop_Fe4S4"/>
    <property type="match status" value="1"/>
</dbReference>
<dbReference type="SMART" id="SM00926">
    <property type="entry name" value="Molybdop_Fe4S4"/>
    <property type="match status" value="1"/>
</dbReference>
<organism evidence="6 7">
    <name type="scientific">Euzebya pacifica</name>
    <dbReference type="NCBI Taxonomy" id="1608957"/>
    <lineage>
        <taxon>Bacteria</taxon>
        <taxon>Bacillati</taxon>
        <taxon>Actinomycetota</taxon>
        <taxon>Nitriliruptoria</taxon>
        <taxon>Euzebyales</taxon>
    </lineage>
</organism>
<dbReference type="RefSeq" id="WP_114592242.1">
    <property type="nucleotide sequence ID" value="NZ_CP031165.1"/>
</dbReference>
<dbReference type="Gene3D" id="3.40.50.740">
    <property type="match status" value="1"/>
</dbReference>
<evidence type="ECO:0000256" key="1">
    <source>
        <dbReference type="ARBA" id="ARBA00022485"/>
    </source>
</evidence>
<keyword evidence="7" id="KW-1185">Reference proteome</keyword>
<reference evidence="6 7" key="1">
    <citation type="submission" date="2018-09" db="EMBL/GenBank/DDBJ databases">
        <title>Complete genome sequence of Euzebya sp. DY32-46 isolated from seawater of Pacific Ocean.</title>
        <authorList>
            <person name="Xu L."/>
            <person name="Wu Y.-H."/>
            <person name="Xu X.-W."/>
        </authorList>
    </citation>
    <scope>NUCLEOTIDE SEQUENCE [LARGE SCALE GENOMIC DNA]</scope>
    <source>
        <strain evidence="6 7">DY32-46</strain>
    </source>
</reference>
<evidence type="ECO:0000313" key="7">
    <source>
        <dbReference type="Proteomes" id="UP000264006"/>
    </source>
</evidence>
<dbReference type="SUPFAM" id="SSF53706">
    <property type="entry name" value="Formate dehydrogenase/DMSO reductase, domains 1-3"/>
    <property type="match status" value="1"/>
</dbReference>
<feature type="domain" description="4Fe-4S Mo/W bis-MGD-type" evidence="5">
    <location>
        <begin position="2"/>
        <end position="58"/>
    </location>
</feature>
<dbReference type="InterPro" id="IPR009010">
    <property type="entry name" value="Asp_de-COase-like_dom_sf"/>
</dbReference>
<dbReference type="InterPro" id="IPR006963">
    <property type="entry name" value="Mopterin_OxRdtase_4Fe-4S_dom"/>
</dbReference>
<evidence type="ECO:0000256" key="2">
    <source>
        <dbReference type="ARBA" id="ARBA00022723"/>
    </source>
</evidence>
<keyword evidence="4" id="KW-0411">Iron-sulfur</keyword>
<gene>
    <name evidence="6" type="ORF">DVS28_a3129</name>
</gene>
<dbReference type="Gene3D" id="2.40.40.20">
    <property type="match status" value="1"/>
</dbReference>
<dbReference type="KEGG" id="euz:DVS28_a3129"/>
<dbReference type="GO" id="GO:0022904">
    <property type="term" value="P:respiratory electron transport chain"/>
    <property type="evidence" value="ECO:0007669"/>
    <property type="project" value="TreeGrafter"/>
</dbReference>
<dbReference type="Pfam" id="PF00384">
    <property type="entry name" value="Molybdopterin"/>
    <property type="match status" value="1"/>
</dbReference>
<keyword evidence="2" id="KW-0479">Metal-binding</keyword>
<dbReference type="Gene3D" id="2.20.25.90">
    <property type="entry name" value="ADC-like domains"/>
    <property type="match status" value="1"/>
</dbReference>
<dbReference type="GO" id="GO:0051539">
    <property type="term" value="F:4 iron, 4 sulfur cluster binding"/>
    <property type="evidence" value="ECO:0007669"/>
    <property type="project" value="UniProtKB-KW"/>
</dbReference>
<dbReference type="InterPro" id="IPR006656">
    <property type="entry name" value="Mopterin_OxRdtase"/>
</dbReference>
<dbReference type="GO" id="GO:0003954">
    <property type="term" value="F:NADH dehydrogenase activity"/>
    <property type="evidence" value="ECO:0007669"/>
    <property type="project" value="TreeGrafter"/>
</dbReference>
<accession>A0A346Y008</accession>
<protein>
    <submittedName>
        <fullName evidence="6">Assimilatory nitrate reductase large subunit</fullName>
    </submittedName>
</protein>
<evidence type="ECO:0000256" key="4">
    <source>
        <dbReference type="ARBA" id="ARBA00023014"/>
    </source>
</evidence>
<evidence type="ECO:0000256" key="3">
    <source>
        <dbReference type="ARBA" id="ARBA00023004"/>
    </source>
</evidence>
<dbReference type="Gene3D" id="3.40.228.10">
    <property type="entry name" value="Dimethylsulfoxide Reductase, domain 2"/>
    <property type="match status" value="1"/>
</dbReference>
<dbReference type="EMBL" id="CP031165">
    <property type="protein sequence ID" value="AXV07805.1"/>
    <property type="molecule type" value="Genomic_DNA"/>
</dbReference>
<dbReference type="GO" id="GO:0016020">
    <property type="term" value="C:membrane"/>
    <property type="evidence" value="ECO:0007669"/>
    <property type="project" value="TreeGrafter"/>
</dbReference>
<dbReference type="SUPFAM" id="SSF50692">
    <property type="entry name" value="ADC-like"/>
    <property type="match status" value="1"/>
</dbReference>
<dbReference type="AlphaFoldDB" id="A0A346Y008"/>
<dbReference type="Pfam" id="PF01568">
    <property type="entry name" value="Molydop_binding"/>
    <property type="match status" value="1"/>
</dbReference>
<dbReference type="InterPro" id="IPR050123">
    <property type="entry name" value="Prok_molybdopt-oxidoreductase"/>
</dbReference>
<dbReference type="PROSITE" id="PS51669">
    <property type="entry name" value="4FE4S_MOW_BIS_MGD"/>
    <property type="match status" value="1"/>
</dbReference>
<dbReference type="GO" id="GO:0046872">
    <property type="term" value="F:metal ion binding"/>
    <property type="evidence" value="ECO:0007669"/>
    <property type="project" value="UniProtKB-KW"/>
</dbReference>
<evidence type="ECO:0000313" key="6">
    <source>
        <dbReference type="EMBL" id="AXV07805.1"/>
    </source>
</evidence>
<dbReference type="InterPro" id="IPR006657">
    <property type="entry name" value="MoPterin_dinucl-bd_dom"/>
</dbReference>
<dbReference type="PANTHER" id="PTHR43105">
    <property type="entry name" value="RESPIRATORY NITRATE REDUCTASE"/>
    <property type="match status" value="1"/>
</dbReference>
<keyword evidence="3" id="KW-0408">Iron</keyword>
<keyword evidence="1" id="KW-0004">4Fe-4S</keyword>
<evidence type="ECO:0000259" key="5">
    <source>
        <dbReference type="PROSITE" id="PS51669"/>
    </source>
</evidence>
<dbReference type="GO" id="GO:0043546">
    <property type="term" value="F:molybdopterin cofactor binding"/>
    <property type="evidence" value="ECO:0007669"/>
    <property type="project" value="InterPro"/>
</dbReference>
<name>A0A346Y008_9ACTN</name>
<dbReference type="CDD" id="cd00508">
    <property type="entry name" value="MopB_CT_Fdh-Nap-like"/>
    <property type="match status" value="1"/>
</dbReference>